<reference evidence="1 2" key="1">
    <citation type="submission" date="2016-07" db="EMBL/GenBank/DDBJ databases">
        <title>Multiple horizontal gene transfer events from other fungi enriched the ability of initially mycotrophic Trichoderma (Ascomycota) to feed on dead plant biomass.</title>
        <authorList>
            <consortium name="DOE Joint Genome Institute"/>
            <person name="Aerts A."/>
            <person name="Atanasova L."/>
            <person name="Chenthamara K."/>
            <person name="Zhang J."/>
            <person name="Grujic M."/>
            <person name="Henrissat B."/>
            <person name="Kuo A."/>
            <person name="Salamov A."/>
            <person name="Lipzen A."/>
            <person name="Labutti K."/>
            <person name="Barry K."/>
            <person name="Miao Y."/>
            <person name="Rahimi M.J."/>
            <person name="Shen Q."/>
            <person name="Grigoriev I.V."/>
            <person name="Kubicek C.P."/>
            <person name="Druzhinina I.S."/>
        </authorList>
    </citation>
    <scope>NUCLEOTIDE SEQUENCE [LARGE SCALE GENOMIC DNA]</scope>
    <source>
        <strain evidence="1 2">CBS 433.97</strain>
    </source>
</reference>
<proteinExistence type="predicted"/>
<keyword evidence="2" id="KW-1185">Reference proteome</keyword>
<organism evidence="1 2">
    <name type="scientific">Trichoderma asperellum (strain ATCC 204424 / CBS 433.97 / NBRC 101777)</name>
    <dbReference type="NCBI Taxonomy" id="1042311"/>
    <lineage>
        <taxon>Eukaryota</taxon>
        <taxon>Fungi</taxon>
        <taxon>Dikarya</taxon>
        <taxon>Ascomycota</taxon>
        <taxon>Pezizomycotina</taxon>
        <taxon>Sordariomycetes</taxon>
        <taxon>Hypocreomycetidae</taxon>
        <taxon>Hypocreales</taxon>
        <taxon>Hypocreaceae</taxon>
        <taxon>Trichoderma</taxon>
    </lineage>
</organism>
<accession>A0A2T3YY23</accession>
<sequence>MLLRCASSPLEVMPRMKSRRALASFSIEASQNGSEVVLATDAASSKSSSVSLGESVPSPGVPIEVTTPATDGRFAPTMLRVLFSSAVTFSSSAFVAMSASCERVVTSPLKIEYGRTRASCTRWLIISDTWNIVFLSFECPTTPGNPTMYMLEVYFHCFSSLSFLSLSAAIVSHVRIR</sequence>
<evidence type="ECO:0000313" key="1">
    <source>
        <dbReference type="EMBL" id="PTB37452.1"/>
    </source>
</evidence>
<gene>
    <name evidence="1" type="ORF">M441DRAFT_266931</name>
</gene>
<evidence type="ECO:0000313" key="2">
    <source>
        <dbReference type="Proteomes" id="UP000240493"/>
    </source>
</evidence>
<name>A0A2T3YY23_TRIA4</name>
<dbReference type="EMBL" id="KZ679268">
    <property type="protein sequence ID" value="PTB37452.1"/>
    <property type="molecule type" value="Genomic_DNA"/>
</dbReference>
<dbReference type="Proteomes" id="UP000240493">
    <property type="component" value="Unassembled WGS sequence"/>
</dbReference>
<dbReference type="AlphaFoldDB" id="A0A2T3YY23"/>
<protein>
    <submittedName>
        <fullName evidence="1">Uncharacterized protein</fullName>
    </submittedName>
</protein>